<protein>
    <submittedName>
        <fullName evidence="2">Uncharacterized protein</fullName>
    </submittedName>
</protein>
<keyword evidence="1" id="KW-0472">Membrane</keyword>
<dbReference type="AlphaFoldDB" id="A0A5R9K7Q5"/>
<dbReference type="EMBL" id="VCEI01000029">
    <property type="protein sequence ID" value="TLU89897.1"/>
    <property type="molecule type" value="Genomic_DNA"/>
</dbReference>
<comment type="caution">
    <text evidence="2">The sequence shown here is derived from an EMBL/GenBank/DDBJ whole genome shotgun (WGS) entry which is preliminary data.</text>
</comment>
<accession>A0A5R9K7Q5</accession>
<evidence type="ECO:0000313" key="2">
    <source>
        <dbReference type="EMBL" id="TLU89897.1"/>
    </source>
</evidence>
<sequence>MRSEPHYKKDNPDRKINVLVEDELSVNPKTDRNPSHYAVQGLLTLAALALFLLVQNFLGKAVFEKVKFYKEEFNARRKAIDTDLLMGERFGLDYLLPKYLTEIMKPQPVVLLTSPAAYTKKYIKNSSSFSLTNPVYMFYMNDAIRTVSMDSKDYKKANCTILIDAEGNCYPLKITNNEDLAFARNLFLEDVPYTPKK</sequence>
<keyword evidence="3" id="KW-1185">Reference proteome</keyword>
<organism evidence="2 3">
    <name type="scientific">Dyadobacter sediminis</name>
    <dbReference type="NCBI Taxonomy" id="1493691"/>
    <lineage>
        <taxon>Bacteria</taxon>
        <taxon>Pseudomonadati</taxon>
        <taxon>Bacteroidota</taxon>
        <taxon>Cytophagia</taxon>
        <taxon>Cytophagales</taxon>
        <taxon>Spirosomataceae</taxon>
        <taxon>Dyadobacter</taxon>
    </lineage>
</organism>
<dbReference type="OrthoDB" id="9822307at2"/>
<evidence type="ECO:0000313" key="3">
    <source>
        <dbReference type="Proteomes" id="UP000309788"/>
    </source>
</evidence>
<proteinExistence type="predicted"/>
<feature type="transmembrane region" description="Helical" evidence="1">
    <location>
        <begin position="37"/>
        <end position="58"/>
    </location>
</feature>
<dbReference type="RefSeq" id="WP_138283249.1">
    <property type="nucleotide sequence ID" value="NZ_BMGE01000006.1"/>
</dbReference>
<keyword evidence="1" id="KW-1133">Transmembrane helix</keyword>
<reference evidence="2 3" key="1">
    <citation type="submission" date="2019-05" db="EMBL/GenBank/DDBJ databases">
        <authorList>
            <person name="Qu J.-H."/>
        </authorList>
    </citation>
    <scope>NUCLEOTIDE SEQUENCE [LARGE SCALE GENOMIC DNA]</scope>
    <source>
        <strain evidence="2 3">Z12</strain>
    </source>
</reference>
<keyword evidence="1" id="KW-0812">Transmembrane</keyword>
<name>A0A5R9K7Q5_9BACT</name>
<gene>
    <name evidence="2" type="ORF">FEM55_20425</name>
</gene>
<dbReference type="Proteomes" id="UP000309788">
    <property type="component" value="Unassembled WGS sequence"/>
</dbReference>
<evidence type="ECO:0000256" key="1">
    <source>
        <dbReference type="SAM" id="Phobius"/>
    </source>
</evidence>